<keyword evidence="3" id="KW-0539">Nucleus</keyword>
<evidence type="ECO:0000256" key="7">
    <source>
        <dbReference type="SAM" id="Phobius"/>
    </source>
</evidence>
<comment type="subcellular location">
    <subcellularLocation>
        <location evidence="1">Nucleus</location>
    </subcellularLocation>
</comment>
<reference evidence="9 11" key="1">
    <citation type="submission" date="2008-03" db="EMBL/GenBank/DDBJ databases">
        <title>Annotation of Ixodes scapularis.</title>
        <authorList>
            <consortium name="Ixodes scapularis Genome Project Consortium"/>
            <person name="Caler E."/>
            <person name="Hannick L.I."/>
            <person name="Bidwell S."/>
            <person name="Joardar V."/>
            <person name="Thiagarajan M."/>
            <person name="Amedeo P."/>
            <person name="Galinsky K.J."/>
            <person name="Schobel S."/>
            <person name="Inman J."/>
            <person name="Hostetler J."/>
            <person name="Miller J."/>
            <person name="Hammond M."/>
            <person name="Megy K."/>
            <person name="Lawson D."/>
            <person name="Kodira C."/>
            <person name="Sutton G."/>
            <person name="Meyer J."/>
            <person name="Hill C.A."/>
            <person name="Birren B."/>
            <person name="Nene V."/>
            <person name="Collins F."/>
            <person name="Alarcon-Chaidez F."/>
            <person name="Wikel S."/>
            <person name="Strausberg R."/>
        </authorList>
    </citation>
    <scope>NUCLEOTIDE SEQUENCE [LARGE SCALE GENOMIC DNA]</scope>
    <source>
        <strain evidence="11">Wikel</strain>
        <strain evidence="9">Wikel colony</strain>
    </source>
</reference>
<dbReference type="HOGENOM" id="CLU_009382_0_0_1"/>
<dbReference type="Pfam" id="PF00533">
    <property type="entry name" value="BRCT"/>
    <property type="match status" value="1"/>
</dbReference>
<evidence type="ECO:0000256" key="6">
    <source>
        <dbReference type="SAM" id="MobiDB-lite"/>
    </source>
</evidence>
<evidence type="ECO:0000259" key="8">
    <source>
        <dbReference type="PROSITE" id="PS50172"/>
    </source>
</evidence>
<sequence>MDMAWIRLFCLVAFAGTDVGVAVYTRYTEGDEGHKVSYAAHIAGALAGLLVGVTFLRNLVVHRWEVALGRAFLALFLLLVLAAVLFNALYGEYFPPSFQNLLFRNGGRLINYLSDNVTYVIADNPDSPTIGEALELYEKPVVTSSWVRLSLKCGALLPLEAFSPHKNRIFSNCTICPSQMSRADTKAVWAMVTFYGGRFQPDLDASCTHLVAGKPEGFPARMVSVSSGDIKVSLAGGQGISIMTINKPQPAQVAMKPPPQYPYAGERVLPVAAGHRAPYRAGVPPQAPQGIVGGGGKPQQQPQQQIQWQTFQQQPQRKTPDGTPIPQQQVQWRTLQAGDDLKPAPKQVLTPSHLASAGPQQPGNPAQVTPKTKTALANLLNTRLQGGGARGPGELGMPEVLGTAVRLPAPVGEDQHVLVREPAMMNPAYRSIRGPLSGPQHVANDGRSFGTEVPVSPNTHVEIHFYGHDPRTQVPLEMCLVGCIFCILDYGRLFDAPTIAVWKKVILQRGGEVEEAYSSRCTHVICVTQRDSVVQQAIREGKRCVTVFWLNDVLLRKKLQPPWLALHFPSPYSDDKPCKNQIISASGFDREERIRLKQMVLATGAKYTTYLTRLNSLLITKKREGLKYQKAQEWSISTVNLQWVQDVMLGHYEALRLPMAQKYQQYDAAESTFRLDYSLVPHLMAAWRVPVKLTEEIWKRFTASDAFKEAQKRKLENSNSNKSDATTPTKQQRMTPELEENIPLTPATTPGDDKDKVPRVLFTGLKDVASLKKSVIQLGGVLAKSPKECTHVVTEKIRRTVKLLSAFGSAKFVVTPRWVTDSADCNSFADEKQYAVDDPDAEKTFGFSLEQVLQRADRTPLFKGMIFFITPGVYPSPPLLQEIVESCGGVVYLKKRPTLKQVSTVTQGGTKFLVISCDNDLHLCRDYMAKNINIYSAEFILTGVLRQCVDLDAFLLS</sequence>
<dbReference type="CDD" id="cd17711">
    <property type="entry name" value="BRCT_PAXIP1_rpt3"/>
    <property type="match status" value="1"/>
</dbReference>
<organism>
    <name type="scientific">Ixodes scapularis</name>
    <name type="common">Black-legged tick</name>
    <name type="synonym">Deer tick</name>
    <dbReference type="NCBI Taxonomy" id="6945"/>
    <lineage>
        <taxon>Eukaryota</taxon>
        <taxon>Metazoa</taxon>
        <taxon>Ecdysozoa</taxon>
        <taxon>Arthropoda</taxon>
        <taxon>Chelicerata</taxon>
        <taxon>Arachnida</taxon>
        <taxon>Acari</taxon>
        <taxon>Parasitiformes</taxon>
        <taxon>Ixodida</taxon>
        <taxon>Ixodoidea</taxon>
        <taxon>Ixodidae</taxon>
        <taxon>Ixodinae</taxon>
        <taxon>Ixodes</taxon>
    </lineage>
</organism>
<evidence type="ECO:0007829" key="12">
    <source>
        <dbReference type="PeptideAtlas" id="B7Q0A6"/>
    </source>
</evidence>
<dbReference type="STRING" id="6945.B7Q0A6"/>
<dbReference type="EMBL" id="ABJB010484401">
    <property type="status" value="NOT_ANNOTATED_CDS"/>
    <property type="molecule type" value="Genomic_DNA"/>
</dbReference>
<dbReference type="CDD" id="cd17714">
    <property type="entry name" value="BRCT_PAXIP1_rpt1"/>
    <property type="match status" value="1"/>
</dbReference>
<dbReference type="Pfam" id="PF12738">
    <property type="entry name" value="PTCB-BRCT"/>
    <property type="match status" value="2"/>
</dbReference>
<dbReference type="GO" id="GO:0006974">
    <property type="term" value="P:DNA damage response"/>
    <property type="evidence" value="ECO:0007669"/>
    <property type="project" value="UniProtKB-KW"/>
</dbReference>
<feature type="domain" description="BRCT" evidence="8">
    <location>
        <begin position="757"/>
        <end position="836"/>
    </location>
</feature>
<dbReference type="EMBL" id="ABJB010229394">
    <property type="status" value="NOT_ANNOTATED_CDS"/>
    <property type="molecule type" value="Genomic_DNA"/>
</dbReference>
<evidence type="ECO:0000313" key="11">
    <source>
        <dbReference type="Proteomes" id="UP000001555"/>
    </source>
</evidence>
<dbReference type="EMBL" id="ABJB010828710">
    <property type="status" value="NOT_ANNOTATED_CDS"/>
    <property type="molecule type" value="Genomic_DNA"/>
</dbReference>
<feature type="region of interest" description="Disordered" evidence="6">
    <location>
        <begin position="342"/>
        <end position="369"/>
    </location>
</feature>
<dbReference type="VEuPathDB" id="VectorBase:ISCP_027711"/>
<gene>
    <name evidence="9" type="ORF">IscW_ISCW009901</name>
</gene>
<feature type="domain" description="BRCT" evidence="8">
    <location>
        <begin position="573"/>
        <end position="648"/>
    </location>
</feature>
<dbReference type="VEuPathDB" id="VectorBase:ISCI009901"/>
<accession>B7Q0A6</accession>
<dbReference type="Pfam" id="PF16589">
    <property type="entry name" value="BRCT_2"/>
    <property type="match status" value="1"/>
</dbReference>
<proteinExistence type="evidence at protein level"/>
<dbReference type="EMBL" id="ABJB010597575">
    <property type="status" value="NOT_ANNOTATED_CDS"/>
    <property type="molecule type" value="Genomic_DNA"/>
</dbReference>
<feature type="compositionally biased region" description="Low complexity" evidence="6">
    <location>
        <begin position="298"/>
        <end position="316"/>
    </location>
</feature>
<evidence type="ECO:0000256" key="2">
    <source>
        <dbReference type="ARBA" id="ARBA00022763"/>
    </source>
</evidence>
<dbReference type="EMBL" id="DS831428">
    <property type="protein sequence ID" value="EEC12278.1"/>
    <property type="molecule type" value="Genomic_DNA"/>
</dbReference>
<dbReference type="Pfam" id="PF16770">
    <property type="entry name" value="RTT107_BRCT_5"/>
    <property type="match status" value="1"/>
</dbReference>
<keyword evidence="12" id="KW-1267">Proteomics identification</keyword>
<keyword evidence="7" id="KW-1133">Transmembrane helix</keyword>
<evidence type="ECO:0000256" key="5">
    <source>
        <dbReference type="ARBA" id="ARBA00030146"/>
    </source>
</evidence>
<dbReference type="PROSITE" id="PS50172">
    <property type="entry name" value="BRCT"/>
    <property type="match status" value="3"/>
</dbReference>
<keyword evidence="7" id="KW-0812">Transmembrane</keyword>
<dbReference type="SMART" id="SM00292">
    <property type="entry name" value="BRCT"/>
    <property type="match status" value="6"/>
</dbReference>
<keyword evidence="7" id="KW-0472">Membrane</keyword>
<reference evidence="10" key="2">
    <citation type="submission" date="2020-05" db="UniProtKB">
        <authorList>
            <consortium name="EnsemblMetazoa"/>
        </authorList>
    </citation>
    <scope>IDENTIFICATION</scope>
    <source>
        <strain evidence="10">wikel</strain>
    </source>
</reference>
<dbReference type="VEuPathDB" id="VectorBase:ISCP_004011"/>
<keyword evidence="2" id="KW-0227">DNA damage</keyword>
<evidence type="ECO:0000256" key="3">
    <source>
        <dbReference type="ARBA" id="ARBA00023242"/>
    </source>
</evidence>
<dbReference type="GO" id="GO:0044666">
    <property type="term" value="C:MLL3/4 complex"/>
    <property type="evidence" value="ECO:0000318"/>
    <property type="project" value="GO_Central"/>
</dbReference>
<dbReference type="EMBL" id="ABJB011102779">
    <property type="status" value="NOT_ANNOTATED_CDS"/>
    <property type="molecule type" value="Genomic_DNA"/>
</dbReference>
<dbReference type="OrthoDB" id="418595at2759"/>
<dbReference type="EMBL" id="ABJB010304445">
    <property type="status" value="NOT_ANNOTATED_CDS"/>
    <property type="molecule type" value="Genomic_DNA"/>
</dbReference>
<dbReference type="EMBL" id="ABJB010948121">
    <property type="status" value="NOT_ANNOTATED_CDS"/>
    <property type="molecule type" value="Genomic_DNA"/>
</dbReference>
<dbReference type="PaxDb" id="6945-B7Q0A6"/>
<dbReference type="Gene3D" id="3.40.50.10190">
    <property type="entry name" value="BRCT domain"/>
    <property type="match status" value="6"/>
</dbReference>
<dbReference type="EMBL" id="ABJB011118611">
    <property type="status" value="NOT_ANNOTATED_CDS"/>
    <property type="molecule type" value="Genomic_DNA"/>
</dbReference>
<dbReference type="CDD" id="cd17730">
    <property type="entry name" value="BRCT_PAXIP1_rpt4"/>
    <property type="match status" value="1"/>
</dbReference>
<dbReference type="InterPro" id="IPR001357">
    <property type="entry name" value="BRCT_dom"/>
</dbReference>
<name>B7Q0A6_IXOSC</name>
<dbReference type="InterPro" id="IPR036420">
    <property type="entry name" value="BRCT_dom_sf"/>
</dbReference>
<protein>
    <recommendedName>
        <fullName evidence="4">PAX-interacting protein 1</fullName>
    </recommendedName>
    <alternativeName>
        <fullName evidence="5">PAX transactivation activation domain-interacting protein</fullName>
    </alternativeName>
</protein>
<dbReference type="CDD" id="cd18440">
    <property type="entry name" value="BRCT_PAXIP1_rpt6"/>
    <property type="match status" value="1"/>
</dbReference>
<feature type="transmembrane region" description="Helical" evidence="7">
    <location>
        <begin position="72"/>
        <end position="90"/>
    </location>
</feature>
<evidence type="ECO:0000313" key="10">
    <source>
        <dbReference type="EnsemblMetazoa" id="ISCW009901-PA"/>
    </source>
</evidence>
<dbReference type="GO" id="GO:0016787">
    <property type="term" value="F:hydrolase activity"/>
    <property type="evidence" value="ECO:0007669"/>
    <property type="project" value="UniProtKB-KW"/>
</dbReference>
<keyword evidence="9" id="KW-0378">Hydrolase</keyword>
<dbReference type="EMBL" id="ABJB011024783">
    <property type="status" value="NOT_ANNOTATED_CDS"/>
    <property type="molecule type" value="Genomic_DNA"/>
</dbReference>
<feature type="transmembrane region" description="Helical" evidence="7">
    <location>
        <begin position="38"/>
        <end position="60"/>
    </location>
</feature>
<dbReference type="VEuPathDB" id="VectorBase:ISCW009901"/>
<dbReference type="Proteomes" id="UP000001555">
    <property type="component" value="Unassembled WGS sequence"/>
</dbReference>
<dbReference type="EnsemblMetazoa" id="ISCW009901-RA">
    <property type="protein sequence ID" value="ISCW009901-PA"/>
    <property type="gene ID" value="ISCW009901"/>
</dbReference>
<dbReference type="InParanoid" id="B7Q0A6"/>
<dbReference type="InterPro" id="IPR051579">
    <property type="entry name" value="DDR_Transcriptional_Reg"/>
</dbReference>
<keyword evidence="11" id="KW-1185">Reference proteome</keyword>
<evidence type="ECO:0000256" key="1">
    <source>
        <dbReference type="ARBA" id="ARBA00004123"/>
    </source>
</evidence>
<feature type="domain" description="BRCT" evidence="8">
    <location>
        <begin position="98"/>
        <end position="164"/>
    </location>
</feature>
<dbReference type="SUPFAM" id="SSF52113">
    <property type="entry name" value="BRCT domain"/>
    <property type="match status" value="5"/>
</dbReference>
<dbReference type="EMBL" id="ABJB010536477">
    <property type="status" value="NOT_ANNOTATED_CDS"/>
    <property type="molecule type" value="Genomic_DNA"/>
</dbReference>
<dbReference type="PANTHER" id="PTHR23196">
    <property type="entry name" value="PAX TRANSCRIPTION ACTIVATION DOMAIN INTERACTING PROTEIN"/>
    <property type="match status" value="1"/>
</dbReference>
<feature type="region of interest" description="Disordered" evidence="6">
    <location>
        <begin position="710"/>
        <end position="755"/>
    </location>
</feature>
<evidence type="ECO:0000313" key="9">
    <source>
        <dbReference type="EMBL" id="EEC12278.1"/>
    </source>
</evidence>
<evidence type="ECO:0000256" key="4">
    <source>
        <dbReference type="ARBA" id="ARBA00023858"/>
    </source>
</evidence>
<dbReference type="FunCoup" id="B7Q0A6">
    <property type="interactions" value="1140"/>
</dbReference>
<dbReference type="VEuPathDB" id="VectorBase:ISCP_016173"/>
<feature type="compositionally biased region" description="Polar residues" evidence="6">
    <location>
        <begin position="717"/>
        <end position="734"/>
    </location>
</feature>
<feature type="region of interest" description="Disordered" evidence="6">
    <location>
        <begin position="279"/>
        <end position="326"/>
    </location>
</feature>
<feature type="compositionally biased region" description="Polar residues" evidence="6">
    <location>
        <begin position="358"/>
        <end position="369"/>
    </location>
</feature>
<dbReference type="PANTHER" id="PTHR23196:SF1">
    <property type="entry name" value="PAX-INTERACTING PROTEIN 1"/>
    <property type="match status" value="1"/>
</dbReference>
<dbReference type="AlphaFoldDB" id="B7Q0A6"/>